<feature type="compositionally biased region" description="Basic residues" evidence="1">
    <location>
        <begin position="7"/>
        <end position="17"/>
    </location>
</feature>
<feature type="compositionally biased region" description="Basic and acidic residues" evidence="1">
    <location>
        <begin position="61"/>
        <end position="71"/>
    </location>
</feature>
<feature type="compositionally biased region" description="Basic and acidic residues" evidence="1">
    <location>
        <begin position="79"/>
        <end position="88"/>
    </location>
</feature>
<protein>
    <submittedName>
        <fullName evidence="2">Uncharacterized protein</fullName>
    </submittedName>
</protein>
<dbReference type="Bgee" id="ENSGACG00000003226">
    <property type="expression patterns" value="Expressed in muscle tissue and 14 other cell types or tissues"/>
</dbReference>
<reference evidence="2" key="1">
    <citation type="submission" date="2006-01" db="EMBL/GenBank/DDBJ databases">
        <authorList>
            <person name="Lindblad-Toh K."/>
            <person name="Mauceli E."/>
            <person name="Grabherr M."/>
            <person name="Chang J.L."/>
            <person name="Lander E.S."/>
        </authorList>
    </citation>
    <scope>NUCLEOTIDE SEQUENCE [LARGE SCALE GENOMIC DNA]</scope>
</reference>
<feature type="region of interest" description="Disordered" evidence="1">
    <location>
        <begin position="1"/>
        <end position="88"/>
    </location>
</feature>
<evidence type="ECO:0000313" key="2">
    <source>
        <dbReference type="Ensembl" id="ENSGACP00000004218.1"/>
    </source>
</evidence>
<dbReference type="Ensembl" id="ENSGACT00000004234.1">
    <property type="protein sequence ID" value="ENSGACP00000004220.1"/>
    <property type="gene ID" value="ENSGACG00000003226.1"/>
</dbReference>
<sequence length="115" mass="12530">GLPQGARGRRLPGRRLPGRCGGGGRGLVLPPHPHEQSGGGLSPGQRTAAHQRSGPGGEVQQDGRKKRELTSDLRPVSRQSHDDGITDTKKHFYLRFKSLFVLLKHGILFKDNPLD</sequence>
<reference evidence="2" key="2">
    <citation type="submission" date="2024-04" db="UniProtKB">
        <authorList>
            <consortium name="Ensembl"/>
        </authorList>
    </citation>
    <scope>IDENTIFICATION</scope>
</reference>
<dbReference type="Ensembl" id="ENSGACT00000004232.1">
    <property type="protein sequence ID" value="ENSGACP00000004218.1"/>
    <property type="gene ID" value="ENSGACG00000003226.1"/>
</dbReference>
<organism evidence="2">
    <name type="scientific">Gasterosteus aculeatus</name>
    <name type="common">Three-spined stickleback</name>
    <dbReference type="NCBI Taxonomy" id="69293"/>
    <lineage>
        <taxon>Eukaryota</taxon>
        <taxon>Metazoa</taxon>
        <taxon>Chordata</taxon>
        <taxon>Craniata</taxon>
        <taxon>Vertebrata</taxon>
        <taxon>Euteleostomi</taxon>
        <taxon>Actinopterygii</taxon>
        <taxon>Neopterygii</taxon>
        <taxon>Teleostei</taxon>
        <taxon>Neoteleostei</taxon>
        <taxon>Acanthomorphata</taxon>
        <taxon>Eupercaria</taxon>
        <taxon>Perciformes</taxon>
        <taxon>Cottioidei</taxon>
        <taxon>Gasterosteales</taxon>
        <taxon>Gasterosteidae</taxon>
        <taxon>Gasterosteus</taxon>
    </lineage>
</organism>
<name>G3NFW3_GASAC</name>
<dbReference type="AlphaFoldDB" id="G3NFW3"/>
<accession>G3NFW3</accession>
<evidence type="ECO:0000256" key="1">
    <source>
        <dbReference type="SAM" id="MobiDB-lite"/>
    </source>
</evidence>
<proteinExistence type="predicted"/>